<dbReference type="InterPro" id="IPR037523">
    <property type="entry name" value="VOC_core"/>
</dbReference>
<organism evidence="2 3">
    <name type="scientific">Citricoccus zhacaiensis</name>
    <dbReference type="NCBI Taxonomy" id="489142"/>
    <lineage>
        <taxon>Bacteria</taxon>
        <taxon>Bacillati</taxon>
        <taxon>Actinomycetota</taxon>
        <taxon>Actinomycetes</taxon>
        <taxon>Micrococcales</taxon>
        <taxon>Micrococcaceae</taxon>
        <taxon>Citricoccus</taxon>
    </lineage>
</organism>
<dbReference type="SUPFAM" id="SSF54593">
    <property type="entry name" value="Glyoxalase/Bleomycin resistance protein/Dihydroxybiphenyl dioxygenase"/>
    <property type="match status" value="1"/>
</dbReference>
<protein>
    <submittedName>
        <fullName evidence="2">Glyoxalase</fullName>
    </submittedName>
</protein>
<proteinExistence type="predicted"/>
<evidence type="ECO:0000313" key="3">
    <source>
        <dbReference type="Proteomes" id="UP000642509"/>
    </source>
</evidence>
<dbReference type="Gene3D" id="3.10.180.10">
    <property type="entry name" value="2,3-Dihydroxybiphenyl 1,2-Dioxygenase, domain 1"/>
    <property type="match status" value="1"/>
</dbReference>
<dbReference type="Pfam" id="PF00903">
    <property type="entry name" value="Glyoxalase"/>
    <property type="match status" value="1"/>
</dbReference>
<dbReference type="InterPro" id="IPR029068">
    <property type="entry name" value="Glyas_Bleomycin-R_OHBP_Dase"/>
</dbReference>
<evidence type="ECO:0000313" key="2">
    <source>
        <dbReference type="EMBL" id="GGO42121.1"/>
    </source>
</evidence>
<sequence>MGTDLDTLSPMSTTPALRGLAQVNIPADDVAATRDWYAQALGVQPYFQQPDAGSPAYVEFRLGDRRDELGIIDRRYLPSPEGHTGGGGIIARWHADDLEGMVAHLMSIGATEHEPITPRGDEGFVTASMLDPFGNILGLIHSPHFLEQL</sequence>
<gene>
    <name evidence="2" type="ORF">GCM10010977_07150</name>
</gene>
<accession>A0ABQ2LR20</accession>
<dbReference type="PROSITE" id="PS51819">
    <property type="entry name" value="VOC"/>
    <property type="match status" value="1"/>
</dbReference>
<dbReference type="EMBL" id="BMLQ01000002">
    <property type="protein sequence ID" value="GGO42121.1"/>
    <property type="molecule type" value="Genomic_DNA"/>
</dbReference>
<reference evidence="3" key="1">
    <citation type="journal article" date="2019" name="Int. J. Syst. Evol. Microbiol.">
        <title>The Global Catalogue of Microorganisms (GCM) 10K type strain sequencing project: providing services to taxonomists for standard genome sequencing and annotation.</title>
        <authorList>
            <consortium name="The Broad Institute Genomics Platform"/>
            <consortium name="The Broad Institute Genome Sequencing Center for Infectious Disease"/>
            <person name="Wu L."/>
            <person name="Ma J."/>
        </authorList>
    </citation>
    <scope>NUCLEOTIDE SEQUENCE [LARGE SCALE GENOMIC DNA]</scope>
    <source>
        <strain evidence="3">CGMCC 1.7064</strain>
    </source>
</reference>
<evidence type="ECO:0000259" key="1">
    <source>
        <dbReference type="PROSITE" id="PS51819"/>
    </source>
</evidence>
<dbReference type="InterPro" id="IPR004360">
    <property type="entry name" value="Glyas_Fos-R_dOase_dom"/>
</dbReference>
<comment type="caution">
    <text evidence="2">The sequence shown here is derived from an EMBL/GenBank/DDBJ whole genome shotgun (WGS) entry which is preliminary data.</text>
</comment>
<keyword evidence="3" id="KW-1185">Reference proteome</keyword>
<feature type="domain" description="VOC" evidence="1">
    <location>
        <begin position="19"/>
        <end position="142"/>
    </location>
</feature>
<dbReference type="Proteomes" id="UP000642509">
    <property type="component" value="Unassembled WGS sequence"/>
</dbReference>
<name>A0ABQ2LR20_9MICC</name>